<feature type="transmembrane region" description="Helical" evidence="1">
    <location>
        <begin position="267"/>
        <end position="282"/>
    </location>
</feature>
<keyword evidence="1" id="KW-0472">Membrane</keyword>
<keyword evidence="1" id="KW-1133">Transmembrane helix</keyword>
<feature type="transmembrane region" description="Helical" evidence="1">
    <location>
        <begin position="449"/>
        <end position="468"/>
    </location>
</feature>
<feature type="transmembrane region" description="Helical" evidence="1">
    <location>
        <begin position="55"/>
        <end position="73"/>
    </location>
</feature>
<sequence>MNKLGLYSDDMREANIRKIIYIMITLGIVVMIYFSTLLLYDRINGFRSEQVENLVYLFGWIGISSYIYILITWKKVTGRVFTPYIIFCTFIFLFNYGQFIMWAIGIHYKGELGTTDFIRYMDDATLLKVELVSITGILSFHLGALISAFNSKSSKKVKKNIFIDDKFGYCYPMKVIGIILILICTPIVLFQGFQNLSVATKYGYTSIYYGGYIETNILMKYTNYFFLPGLLCYLIGNKISKKSFFEVSMIFGIYMVINLLAGDRGSWIYFLVILFWCYTTYISKISFSFIIKCIVIGSALLILTSVLVKFREIGFENITKSDFRDVLQNSSYVFIKPFFEMGQSARVLGIIIQDNLDKVWPYGNTYIAAILSMFLPRIKVLFGYPDFYLDNWISQQYLALNKYGVGFSITAEAYLNGGVVFSVVYMLMLGIFISKLIKCDRVDLNNPKKMFVVLASTITLIPIARGSTELFLRQWAYGVFILLIIINVLRRLLNNKQIKFN</sequence>
<organism evidence="2 3">
    <name type="scientific">Clostridium sardiniense</name>
    <name type="common">Clostridium absonum</name>
    <dbReference type="NCBI Taxonomy" id="29369"/>
    <lineage>
        <taxon>Bacteria</taxon>
        <taxon>Bacillati</taxon>
        <taxon>Bacillota</taxon>
        <taxon>Clostridia</taxon>
        <taxon>Eubacteriales</taxon>
        <taxon>Clostridiaceae</taxon>
        <taxon>Clostridium</taxon>
    </lineage>
</organism>
<keyword evidence="1" id="KW-0812">Transmembrane</keyword>
<comment type="caution">
    <text evidence="2">The sequence shown here is derived from an EMBL/GenBank/DDBJ whole genome shotgun (WGS) entry which is preliminary data.</text>
</comment>
<feature type="transmembrane region" description="Helical" evidence="1">
    <location>
        <begin position="126"/>
        <end position="150"/>
    </location>
</feature>
<gene>
    <name evidence="2" type="ORF">K5V21_00560</name>
</gene>
<feature type="transmembrane region" description="Helical" evidence="1">
    <location>
        <begin position="20"/>
        <end position="40"/>
    </location>
</feature>
<name>A0ABS7KT52_CLOSR</name>
<evidence type="ECO:0000256" key="1">
    <source>
        <dbReference type="SAM" id="Phobius"/>
    </source>
</evidence>
<feature type="transmembrane region" description="Helical" evidence="1">
    <location>
        <begin position="474"/>
        <end position="493"/>
    </location>
</feature>
<dbReference type="InterPro" id="IPR029468">
    <property type="entry name" value="O-ag_pol_Wzy"/>
</dbReference>
<evidence type="ECO:0000313" key="2">
    <source>
        <dbReference type="EMBL" id="MBY0753935.1"/>
    </source>
</evidence>
<feature type="transmembrane region" description="Helical" evidence="1">
    <location>
        <begin position="289"/>
        <end position="308"/>
    </location>
</feature>
<dbReference type="Pfam" id="PF14296">
    <property type="entry name" value="O-ag_pol_Wzy"/>
    <property type="match status" value="1"/>
</dbReference>
<dbReference type="Proteomes" id="UP001299068">
    <property type="component" value="Unassembled WGS sequence"/>
</dbReference>
<feature type="transmembrane region" description="Helical" evidence="1">
    <location>
        <begin position="85"/>
        <end position="106"/>
    </location>
</feature>
<dbReference type="EMBL" id="JAIKTU010000001">
    <property type="protein sequence ID" value="MBY0753935.1"/>
    <property type="molecule type" value="Genomic_DNA"/>
</dbReference>
<dbReference type="RefSeq" id="WP_221858288.1">
    <property type="nucleotide sequence ID" value="NZ_JAIKTU010000001.1"/>
</dbReference>
<feature type="transmembrane region" description="Helical" evidence="1">
    <location>
        <begin position="413"/>
        <end position="437"/>
    </location>
</feature>
<protein>
    <submittedName>
        <fullName evidence="2">O-antigen polysaccharide polymerase Wzy family protein</fullName>
    </submittedName>
</protein>
<accession>A0ABS7KT52</accession>
<reference evidence="2 3" key="1">
    <citation type="journal article" date="2021" name="Cell Host Microbe">
        <title>in vivo commensal control of Clostridioides difficile virulence.</title>
        <authorList>
            <person name="Girinathan B.P."/>
            <person name="Dibenedetto N."/>
            <person name="Worley J.N."/>
            <person name="Peltier J."/>
            <person name="Arrieta-Ortiz M.L."/>
            <person name="Rupa Christinal Immanuel S."/>
            <person name="Lavin R."/>
            <person name="Delaney M.L."/>
            <person name="Cummins C."/>
            <person name="Hoffmann M."/>
            <person name="Luo Y."/>
            <person name="Gonzalez-Escalona N."/>
            <person name="Allard M."/>
            <person name="Onderdonk A.B."/>
            <person name="Gerber G.K."/>
            <person name="Sonenshein A.L."/>
            <person name="Baliga N."/>
            <person name="Dupuy B."/>
            <person name="Bry L."/>
        </authorList>
    </citation>
    <scope>NUCLEOTIDE SEQUENCE [LARGE SCALE GENOMIC DNA]</scope>
    <source>
        <strain evidence="2 3">DSM 599</strain>
    </source>
</reference>
<evidence type="ECO:0000313" key="3">
    <source>
        <dbReference type="Proteomes" id="UP001299068"/>
    </source>
</evidence>
<keyword evidence="3" id="KW-1185">Reference proteome</keyword>
<feature type="transmembrane region" description="Helical" evidence="1">
    <location>
        <begin position="171"/>
        <end position="193"/>
    </location>
</feature>
<proteinExistence type="predicted"/>
<feature type="transmembrane region" description="Helical" evidence="1">
    <location>
        <begin position="218"/>
        <end position="236"/>
    </location>
</feature>